<evidence type="ECO:0000259" key="7">
    <source>
        <dbReference type="PROSITE" id="PS50109"/>
    </source>
</evidence>
<dbReference type="GO" id="GO:0007234">
    <property type="term" value="P:osmosensory signaling via phosphorelay pathway"/>
    <property type="evidence" value="ECO:0007669"/>
    <property type="project" value="TreeGrafter"/>
</dbReference>
<keyword evidence="6" id="KW-0812">Transmembrane</keyword>
<comment type="caution">
    <text evidence="8">The sequence shown here is derived from an EMBL/GenBank/DDBJ whole genome shotgun (WGS) entry which is preliminary data.</text>
</comment>
<protein>
    <recommendedName>
        <fullName evidence="2">histidine kinase</fullName>
        <ecNumber evidence="2">2.7.13.3</ecNumber>
    </recommendedName>
</protein>
<evidence type="ECO:0000256" key="2">
    <source>
        <dbReference type="ARBA" id="ARBA00012438"/>
    </source>
</evidence>
<dbReference type="GO" id="GO:0000156">
    <property type="term" value="F:phosphorelay response regulator activity"/>
    <property type="evidence" value="ECO:0007669"/>
    <property type="project" value="TreeGrafter"/>
</dbReference>
<dbReference type="PANTHER" id="PTHR42878:SF13">
    <property type="entry name" value="HISTIDINE KINASE"/>
    <property type="match status" value="1"/>
</dbReference>
<evidence type="ECO:0000256" key="4">
    <source>
        <dbReference type="ARBA" id="ARBA00022777"/>
    </source>
</evidence>
<gene>
    <name evidence="8" type="ORF">ENJ74_01480</name>
</gene>
<keyword evidence="6" id="KW-1133">Transmembrane helix</keyword>
<dbReference type="SUPFAM" id="SSF47384">
    <property type="entry name" value="Homodimeric domain of signal transducing histidine kinase"/>
    <property type="match status" value="1"/>
</dbReference>
<keyword evidence="4 8" id="KW-0418">Kinase</keyword>
<dbReference type="InterPro" id="IPR036890">
    <property type="entry name" value="HATPase_C_sf"/>
</dbReference>
<dbReference type="SMART" id="SM00387">
    <property type="entry name" value="HATPase_c"/>
    <property type="match status" value="1"/>
</dbReference>
<keyword evidence="6" id="KW-0472">Membrane</keyword>
<evidence type="ECO:0000256" key="5">
    <source>
        <dbReference type="SAM" id="Coils"/>
    </source>
</evidence>
<feature type="transmembrane region" description="Helical" evidence="6">
    <location>
        <begin position="156"/>
        <end position="178"/>
    </location>
</feature>
<dbReference type="InterPro" id="IPR036097">
    <property type="entry name" value="HisK_dim/P_sf"/>
</dbReference>
<evidence type="ECO:0000256" key="1">
    <source>
        <dbReference type="ARBA" id="ARBA00000085"/>
    </source>
</evidence>
<dbReference type="CDD" id="cd00082">
    <property type="entry name" value="HisKA"/>
    <property type="match status" value="1"/>
</dbReference>
<evidence type="ECO:0000313" key="8">
    <source>
        <dbReference type="EMBL" id="HFC03519.1"/>
    </source>
</evidence>
<comment type="catalytic activity">
    <reaction evidence="1">
        <text>ATP + protein L-histidine = ADP + protein N-phospho-L-histidine.</text>
        <dbReference type="EC" id="2.7.13.3"/>
    </reaction>
</comment>
<proteinExistence type="predicted"/>
<evidence type="ECO:0000256" key="6">
    <source>
        <dbReference type="SAM" id="Phobius"/>
    </source>
</evidence>
<dbReference type="InterPro" id="IPR003661">
    <property type="entry name" value="HisK_dim/P_dom"/>
</dbReference>
<dbReference type="Proteomes" id="UP000885722">
    <property type="component" value="Unassembled WGS sequence"/>
</dbReference>
<dbReference type="InterPro" id="IPR005467">
    <property type="entry name" value="His_kinase_dom"/>
</dbReference>
<feature type="coiled-coil region" evidence="5">
    <location>
        <begin position="221"/>
        <end position="248"/>
    </location>
</feature>
<accession>A0A7V2SIJ0</accession>
<dbReference type="EMBL" id="DRNO01000100">
    <property type="protein sequence ID" value="HFC03519.1"/>
    <property type="molecule type" value="Genomic_DNA"/>
</dbReference>
<dbReference type="InterPro" id="IPR050351">
    <property type="entry name" value="BphY/WalK/GraS-like"/>
</dbReference>
<feature type="transmembrane region" description="Helical" evidence="6">
    <location>
        <begin position="12"/>
        <end position="31"/>
    </location>
</feature>
<reference evidence="8" key="1">
    <citation type="journal article" date="2020" name="mSystems">
        <title>Genome- and Community-Level Interaction Insights into Carbon Utilization and Element Cycling Functions of Hydrothermarchaeota in Hydrothermal Sediment.</title>
        <authorList>
            <person name="Zhou Z."/>
            <person name="Liu Y."/>
            <person name="Xu W."/>
            <person name="Pan J."/>
            <person name="Luo Z.H."/>
            <person name="Li M."/>
        </authorList>
    </citation>
    <scope>NUCLEOTIDE SEQUENCE [LARGE SCALE GENOMIC DNA]</scope>
    <source>
        <strain evidence="8">HyVt-513</strain>
    </source>
</reference>
<dbReference type="SMART" id="SM00388">
    <property type="entry name" value="HisKA"/>
    <property type="match status" value="1"/>
</dbReference>
<evidence type="ECO:0000313" key="9">
    <source>
        <dbReference type="Proteomes" id="UP000885722"/>
    </source>
</evidence>
<dbReference type="Gene3D" id="3.30.565.10">
    <property type="entry name" value="Histidine kinase-like ATPase, C-terminal domain"/>
    <property type="match status" value="1"/>
</dbReference>
<dbReference type="EC" id="2.7.13.3" evidence="2"/>
<dbReference type="SUPFAM" id="SSF55874">
    <property type="entry name" value="ATPase domain of HSP90 chaperone/DNA topoisomerase II/histidine kinase"/>
    <property type="match status" value="1"/>
</dbReference>
<keyword evidence="5" id="KW-0175">Coiled coil</keyword>
<sequence>MLKLSQLFFRRTALILTGTFLVAALLGYYLLREMEIETHAKMLRNLLTVLEYDLQCLPSGKIPTILRQIHRDTGVRVTVIAPGGRVLYESNRSPRGMENHADRPEIRQAKALGWGEAVRHSATLGVELLYVAHRDRDFYVRAAYSLESIRQQLLSLWFKALGVFALILLGIFLFSLRLNRRIGEESRRLSRSLESLLEKKYDADIGPVECCAEFSEIRRMLQKVAKKLAKRERQKAKYTKKLKTLTRRQSDIIGAISHEFKNPVAAIIGYAQSLDEMPNLDPRQRRRFLSKIHDNAEKISQMIDRLALAIKLENSSFTPRKSRFALQSVAKNVRETLRQKYPDRIIRLECVPVEIEADRDMIEHLLINLTENALKYSEEEVLIRCDNNRLQVIDLGEGIDPKELEKITKKFYRVDRHSWNNSIGVGLYIVKYILKLHDTELEIESVPGEGSVFGFSLGKMRLTNEEPRNEE</sequence>
<dbReference type="InterPro" id="IPR003594">
    <property type="entry name" value="HATPase_dom"/>
</dbReference>
<dbReference type="PROSITE" id="PS50109">
    <property type="entry name" value="HIS_KIN"/>
    <property type="match status" value="1"/>
</dbReference>
<dbReference type="PANTHER" id="PTHR42878">
    <property type="entry name" value="TWO-COMPONENT HISTIDINE KINASE"/>
    <property type="match status" value="1"/>
</dbReference>
<dbReference type="Pfam" id="PF00512">
    <property type="entry name" value="HisKA"/>
    <property type="match status" value="1"/>
</dbReference>
<dbReference type="GO" id="GO:0030295">
    <property type="term" value="F:protein kinase activator activity"/>
    <property type="evidence" value="ECO:0007669"/>
    <property type="project" value="TreeGrafter"/>
</dbReference>
<name>A0A7V2SIJ0_9BACT</name>
<evidence type="ECO:0000256" key="3">
    <source>
        <dbReference type="ARBA" id="ARBA00022679"/>
    </source>
</evidence>
<keyword evidence="3" id="KW-0808">Transferase</keyword>
<dbReference type="Pfam" id="PF02518">
    <property type="entry name" value="HATPase_c"/>
    <property type="match status" value="1"/>
</dbReference>
<feature type="domain" description="Histidine kinase" evidence="7">
    <location>
        <begin position="255"/>
        <end position="461"/>
    </location>
</feature>
<dbReference type="AlphaFoldDB" id="A0A7V2SIJ0"/>
<dbReference type="Gene3D" id="1.10.287.130">
    <property type="match status" value="1"/>
</dbReference>
<dbReference type="GO" id="GO:0000155">
    <property type="term" value="F:phosphorelay sensor kinase activity"/>
    <property type="evidence" value="ECO:0007669"/>
    <property type="project" value="InterPro"/>
</dbReference>
<organism evidence="8 9">
    <name type="scientific">Nitratifractor salsuginis</name>
    <dbReference type="NCBI Taxonomy" id="269261"/>
    <lineage>
        <taxon>Bacteria</taxon>
        <taxon>Pseudomonadati</taxon>
        <taxon>Campylobacterota</taxon>
        <taxon>Epsilonproteobacteria</taxon>
        <taxon>Campylobacterales</taxon>
        <taxon>Sulfurovaceae</taxon>
        <taxon>Nitratifractor</taxon>
    </lineage>
</organism>